<evidence type="ECO:0000256" key="5">
    <source>
        <dbReference type="RuleBase" id="RU000660"/>
    </source>
</evidence>
<evidence type="ECO:0000256" key="6">
    <source>
        <dbReference type="SAM" id="MobiDB-lite"/>
    </source>
</evidence>
<evidence type="ECO:0000256" key="1">
    <source>
        <dbReference type="ARBA" id="ARBA00008777"/>
    </source>
</evidence>
<comment type="similarity">
    <text evidence="1 4 5">Belongs to the bacterial ribosomal protein bL17 family.</text>
</comment>
<dbReference type="EMBL" id="CP002343">
    <property type="protein sequence ID" value="ADU49224.1"/>
    <property type="molecule type" value="Genomic_DNA"/>
</dbReference>
<feature type="compositionally biased region" description="Basic and acidic residues" evidence="6">
    <location>
        <begin position="152"/>
        <end position="161"/>
    </location>
</feature>
<dbReference type="PANTHER" id="PTHR14413">
    <property type="entry name" value="RIBOSOMAL PROTEIN L17"/>
    <property type="match status" value="1"/>
</dbReference>
<dbReference type="STRING" id="710696.Intca_2723"/>
<dbReference type="KEGG" id="ica:Intca_2723"/>
<dbReference type="eggNOG" id="COG0203">
    <property type="taxonomic scope" value="Bacteria"/>
</dbReference>
<evidence type="ECO:0000313" key="8">
    <source>
        <dbReference type="Proteomes" id="UP000008914"/>
    </source>
</evidence>
<dbReference type="AlphaFoldDB" id="E6S949"/>
<dbReference type="SUPFAM" id="SSF64263">
    <property type="entry name" value="Prokaryotic ribosomal protein L17"/>
    <property type="match status" value="1"/>
</dbReference>
<dbReference type="RefSeq" id="WP_013493538.1">
    <property type="nucleotide sequence ID" value="NC_014830.1"/>
</dbReference>
<feature type="region of interest" description="Disordered" evidence="6">
    <location>
        <begin position="133"/>
        <end position="164"/>
    </location>
</feature>
<evidence type="ECO:0000313" key="7">
    <source>
        <dbReference type="EMBL" id="ADU49224.1"/>
    </source>
</evidence>
<organism evidence="7 8">
    <name type="scientific">Intrasporangium calvum (strain ATCC 23552 / DSM 43043 / JCM 3097 / NBRC 12989 / NCIMB 10167 / NRRL B-3866 / 7 KIP)</name>
    <dbReference type="NCBI Taxonomy" id="710696"/>
    <lineage>
        <taxon>Bacteria</taxon>
        <taxon>Bacillati</taxon>
        <taxon>Actinomycetota</taxon>
        <taxon>Actinomycetes</taxon>
        <taxon>Micrococcales</taxon>
        <taxon>Intrasporangiaceae</taxon>
        <taxon>Intrasporangium</taxon>
    </lineage>
</organism>
<evidence type="ECO:0000256" key="4">
    <source>
        <dbReference type="HAMAP-Rule" id="MF_01368"/>
    </source>
</evidence>
<accession>E6S949</accession>
<dbReference type="GO" id="GO:0006412">
    <property type="term" value="P:translation"/>
    <property type="evidence" value="ECO:0007669"/>
    <property type="project" value="UniProtKB-UniRule"/>
</dbReference>
<dbReference type="Proteomes" id="UP000008914">
    <property type="component" value="Chromosome"/>
</dbReference>
<keyword evidence="3 4" id="KW-0687">Ribonucleoprotein</keyword>
<evidence type="ECO:0000256" key="3">
    <source>
        <dbReference type="ARBA" id="ARBA00023274"/>
    </source>
</evidence>
<dbReference type="HOGENOM" id="CLU_074407_0_0_11"/>
<dbReference type="InterPro" id="IPR036373">
    <property type="entry name" value="Ribosomal_bL17_sf"/>
</dbReference>
<dbReference type="Pfam" id="PF01196">
    <property type="entry name" value="Ribosomal_L17"/>
    <property type="match status" value="1"/>
</dbReference>
<gene>
    <name evidence="4" type="primary">rplQ</name>
    <name evidence="7" type="ordered locus">Intca_2723</name>
</gene>
<protein>
    <recommendedName>
        <fullName evidence="4">Large ribosomal subunit protein bL17</fullName>
    </recommendedName>
</protein>
<dbReference type="PROSITE" id="PS01167">
    <property type="entry name" value="RIBOSOMAL_L17"/>
    <property type="match status" value="1"/>
</dbReference>
<keyword evidence="8" id="KW-1185">Reference proteome</keyword>
<dbReference type="InterPro" id="IPR000456">
    <property type="entry name" value="Ribosomal_bL17"/>
</dbReference>
<feature type="compositionally biased region" description="Basic and acidic residues" evidence="6">
    <location>
        <begin position="133"/>
        <end position="145"/>
    </location>
</feature>
<comment type="subunit">
    <text evidence="4">Part of the 50S ribosomal subunit. Contacts protein L32.</text>
</comment>
<dbReference type="Gene3D" id="3.90.1030.10">
    <property type="entry name" value="Ribosomal protein L17"/>
    <property type="match status" value="1"/>
</dbReference>
<keyword evidence="2 4" id="KW-0689">Ribosomal protein</keyword>
<dbReference type="HAMAP" id="MF_01368">
    <property type="entry name" value="Ribosomal_bL17"/>
    <property type="match status" value="1"/>
</dbReference>
<proteinExistence type="inferred from homology"/>
<dbReference type="GO" id="GO:0003735">
    <property type="term" value="F:structural constituent of ribosome"/>
    <property type="evidence" value="ECO:0007669"/>
    <property type="project" value="InterPro"/>
</dbReference>
<sequence length="263" mass="27614">MPTPTKGPRVGGGPAHERLILANLATSLFEHDRITTTEAKAKRLRPLAERLITFAKRGDLSARRRVLTVVRDKGVVHRLFAEIAPDMAQRAGGYTRITKIGARKGDNAPMVVVELVREPLSAKKATVKEAEAATKRAAKQSESKKAAAATKAAEDAAKSDQAEDLTLTEAAPEVEATDGPATEAAAVVDAEADAPAVDLPAGAAPANEDGSAPEGYTVKGNADSGLYHEPDGQWYDATIAEFWFKSAEDAEAAGFKKAGSGSK</sequence>
<dbReference type="OrthoDB" id="9809073at2"/>
<dbReference type="GO" id="GO:0022625">
    <property type="term" value="C:cytosolic large ribosomal subunit"/>
    <property type="evidence" value="ECO:0007669"/>
    <property type="project" value="TreeGrafter"/>
</dbReference>
<dbReference type="PANTHER" id="PTHR14413:SF16">
    <property type="entry name" value="LARGE RIBOSOMAL SUBUNIT PROTEIN BL17M"/>
    <property type="match status" value="1"/>
</dbReference>
<reference evidence="7 8" key="1">
    <citation type="journal article" date="2010" name="Stand. Genomic Sci.">
        <title>Complete genome sequence of Intrasporangium calvum type strain (7 KIP).</title>
        <authorList>
            <person name="Del Rio T.G."/>
            <person name="Chertkov O."/>
            <person name="Yasawong M."/>
            <person name="Lucas S."/>
            <person name="Deshpande S."/>
            <person name="Cheng J.F."/>
            <person name="Detter C."/>
            <person name="Tapia R."/>
            <person name="Han C."/>
            <person name="Goodwin L."/>
            <person name="Pitluck S."/>
            <person name="Liolios K."/>
            <person name="Ivanova N."/>
            <person name="Mavromatis K."/>
            <person name="Pati A."/>
            <person name="Chen A."/>
            <person name="Palaniappan K."/>
            <person name="Land M."/>
            <person name="Hauser L."/>
            <person name="Chang Y.J."/>
            <person name="Jeffries C.D."/>
            <person name="Rohde M."/>
            <person name="Pukall R."/>
            <person name="Sikorski J."/>
            <person name="Goker M."/>
            <person name="Woyke T."/>
            <person name="Bristow J."/>
            <person name="Eisen J.A."/>
            <person name="Markowitz V."/>
            <person name="Hugenholtz P."/>
            <person name="Kyrpides N.C."/>
            <person name="Klenk H.P."/>
            <person name="Lapidus A."/>
        </authorList>
    </citation>
    <scope>NUCLEOTIDE SEQUENCE [LARGE SCALE GENOMIC DNA]</scope>
    <source>
        <strain evidence="8">ATCC 23552 / DSM 43043 / JCM 3097 / NBRC 12989 / 7 KIP</strain>
    </source>
</reference>
<feature type="region of interest" description="Disordered" evidence="6">
    <location>
        <begin position="199"/>
        <end position="231"/>
    </location>
</feature>
<dbReference type="InterPro" id="IPR047859">
    <property type="entry name" value="Ribosomal_bL17_CS"/>
</dbReference>
<dbReference type="NCBIfam" id="TIGR00059">
    <property type="entry name" value="L17"/>
    <property type="match status" value="1"/>
</dbReference>
<evidence type="ECO:0000256" key="2">
    <source>
        <dbReference type="ARBA" id="ARBA00022980"/>
    </source>
</evidence>
<name>E6S949_INTC7</name>